<name>A0ABQ3XQD5_9ACTN</name>
<evidence type="ECO:0000256" key="3">
    <source>
        <dbReference type="ARBA" id="ARBA00022989"/>
    </source>
</evidence>
<evidence type="ECO:0000256" key="2">
    <source>
        <dbReference type="ARBA" id="ARBA00022692"/>
    </source>
</evidence>
<evidence type="ECO:0000256" key="6">
    <source>
        <dbReference type="SAM" id="Phobius"/>
    </source>
</evidence>
<evidence type="ECO:0000313" key="8">
    <source>
        <dbReference type="Proteomes" id="UP000612282"/>
    </source>
</evidence>
<sequence length="163" mass="17442">MTTPPRPPDDDPTTPYNTPGGYQSPPPGGYPPPPPYGPPPGYGPPPQQYGSSEDRMWVMVAHFGGAAAAFFGAVWLGWIPPLVAYLSRGQQSPFVRAESLKALNFQLLWTIVGVIGYALICAGLGFIIVGLAVLIATIFGVIAGIKALNNEPYHYPLTYPFVK</sequence>
<dbReference type="Pfam" id="PF09685">
    <property type="entry name" value="MamF_MmsF"/>
    <property type="match status" value="1"/>
</dbReference>
<dbReference type="InterPro" id="IPR019109">
    <property type="entry name" value="MamF_MmsF"/>
</dbReference>
<feature type="transmembrane region" description="Helical" evidence="6">
    <location>
        <begin position="126"/>
        <end position="145"/>
    </location>
</feature>
<comment type="subcellular location">
    <subcellularLocation>
        <location evidence="1">Membrane</location>
        <topology evidence="1">Multi-pass membrane protein</topology>
    </subcellularLocation>
</comment>
<evidence type="ECO:0000256" key="4">
    <source>
        <dbReference type="ARBA" id="ARBA00023136"/>
    </source>
</evidence>
<dbReference type="EMBL" id="BOMG01000113">
    <property type="protein sequence ID" value="GID60719.1"/>
    <property type="molecule type" value="Genomic_DNA"/>
</dbReference>
<comment type="caution">
    <text evidence="7">The sequence shown here is derived from an EMBL/GenBank/DDBJ whole genome shotgun (WGS) entry which is preliminary data.</text>
</comment>
<dbReference type="Proteomes" id="UP000612282">
    <property type="component" value="Unassembled WGS sequence"/>
</dbReference>
<dbReference type="RefSeq" id="WP_203808006.1">
    <property type="nucleotide sequence ID" value="NZ_BAAAQE010000074.1"/>
</dbReference>
<accession>A0ABQ3XQD5</accession>
<keyword evidence="3 6" id="KW-1133">Transmembrane helix</keyword>
<protein>
    <recommendedName>
        <fullName evidence="9">DUF4870 domain-containing protein</fullName>
    </recommendedName>
</protein>
<evidence type="ECO:0000313" key="7">
    <source>
        <dbReference type="EMBL" id="GID60719.1"/>
    </source>
</evidence>
<keyword evidence="8" id="KW-1185">Reference proteome</keyword>
<proteinExistence type="predicted"/>
<feature type="compositionally biased region" description="Pro residues" evidence="5">
    <location>
        <begin position="24"/>
        <end position="47"/>
    </location>
</feature>
<evidence type="ECO:0000256" key="5">
    <source>
        <dbReference type="SAM" id="MobiDB-lite"/>
    </source>
</evidence>
<feature type="compositionally biased region" description="Low complexity" evidence="5">
    <location>
        <begin position="13"/>
        <end position="23"/>
    </location>
</feature>
<feature type="region of interest" description="Disordered" evidence="5">
    <location>
        <begin position="1"/>
        <end position="49"/>
    </location>
</feature>
<organism evidence="7 8">
    <name type="scientific">Actinoplanes couchii</name>
    <dbReference type="NCBI Taxonomy" id="403638"/>
    <lineage>
        <taxon>Bacteria</taxon>
        <taxon>Bacillati</taxon>
        <taxon>Actinomycetota</taxon>
        <taxon>Actinomycetes</taxon>
        <taxon>Micromonosporales</taxon>
        <taxon>Micromonosporaceae</taxon>
        <taxon>Actinoplanes</taxon>
    </lineage>
</organism>
<evidence type="ECO:0008006" key="9">
    <source>
        <dbReference type="Google" id="ProtNLM"/>
    </source>
</evidence>
<gene>
    <name evidence="7" type="ORF">Aco03nite_091230</name>
</gene>
<evidence type="ECO:0000256" key="1">
    <source>
        <dbReference type="ARBA" id="ARBA00004141"/>
    </source>
</evidence>
<feature type="transmembrane region" description="Helical" evidence="6">
    <location>
        <begin position="56"/>
        <end position="79"/>
    </location>
</feature>
<feature type="transmembrane region" description="Helical" evidence="6">
    <location>
        <begin position="100"/>
        <end position="120"/>
    </location>
</feature>
<keyword evidence="2 6" id="KW-0812">Transmembrane</keyword>
<keyword evidence="4 6" id="KW-0472">Membrane</keyword>
<reference evidence="7 8" key="1">
    <citation type="submission" date="2021-01" db="EMBL/GenBank/DDBJ databases">
        <title>Whole genome shotgun sequence of Actinoplanes couchii NBRC 106145.</title>
        <authorList>
            <person name="Komaki H."/>
            <person name="Tamura T."/>
        </authorList>
    </citation>
    <scope>NUCLEOTIDE SEQUENCE [LARGE SCALE GENOMIC DNA]</scope>
    <source>
        <strain evidence="7 8">NBRC 106145</strain>
    </source>
</reference>